<dbReference type="GO" id="GO:0006355">
    <property type="term" value="P:regulation of DNA-templated transcription"/>
    <property type="evidence" value="ECO:0007669"/>
    <property type="project" value="InterPro"/>
</dbReference>
<keyword evidence="4" id="KW-1185">Reference proteome</keyword>
<dbReference type="InterPro" id="IPR012318">
    <property type="entry name" value="HTH_CRP"/>
</dbReference>
<dbReference type="GO" id="GO:0003677">
    <property type="term" value="F:DNA binding"/>
    <property type="evidence" value="ECO:0007669"/>
    <property type="project" value="InterPro"/>
</dbReference>
<name>A0A1S7FY41_9LIST</name>
<dbReference type="AlphaFoldDB" id="A0A1S7FY41"/>
<sequence length="194" mass="22231">MEKPTIVTLKKGDVLREQGDYIVLSGYLICRLSRQLINFMSTGDFIATDNSIFRYEARSQVQLMLIQNDGIGSVQGRRELVLQERMLAVVRRMDGFLESLERRLIILLHQAGEEIGTVTKDNTCEIPSILTHQEIAQYLGCTREYLCGMRKKMMAVGKILDSKGWILAEWDGWQEEVNPVYNMGETRMANSSKY</sequence>
<evidence type="ECO:0000313" key="3">
    <source>
        <dbReference type="EMBL" id="MBC1501323.1"/>
    </source>
</evidence>
<dbReference type="EMBL" id="JAARRL010000020">
    <property type="protein sequence ID" value="MBC1501323.1"/>
    <property type="molecule type" value="Genomic_DNA"/>
</dbReference>
<dbReference type="Gene3D" id="2.60.120.10">
    <property type="entry name" value="Jelly Rolls"/>
    <property type="match status" value="1"/>
</dbReference>
<dbReference type="Pfam" id="PF00325">
    <property type="entry name" value="Crp"/>
    <property type="match status" value="1"/>
</dbReference>
<dbReference type="RefSeq" id="WP_118907770.1">
    <property type="nucleotide sequence ID" value="NZ_CP011102.1"/>
</dbReference>
<dbReference type="InterPro" id="IPR036390">
    <property type="entry name" value="WH_DNA-bd_sf"/>
</dbReference>
<reference evidence="4" key="2">
    <citation type="submission" date="2015-03" db="EMBL/GenBank/DDBJ databases">
        <authorList>
            <person name="Ferrari E."/>
            <person name="Walter M.C."/>
            <person name="Huptas C."/>
            <person name="Scherer S."/>
            <person name="Mueller-Herbst S."/>
        </authorList>
    </citation>
    <scope>NUCLEOTIDE SEQUENCE [LARGE SCALE GENOMIC DNA]</scope>
    <source>
        <strain evidence="4">LWP01</strain>
    </source>
</reference>
<protein>
    <submittedName>
        <fullName evidence="3">Crp/Fnr family transcriptional regulator</fullName>
    </submittedName>
</protein>
<proteinExistence type="predicted"/>
<feature type="domain" description="HTH crp-type" evidence="1">
    <location>
        <begin position="130"/>
        <end position="144"/>
    </location>
</feature>
<evidence type="ECO:0000313" key="2">
    <source>
        <dbReference type="EMBL" id="AQY52322.1"/>
    </source>
</evidence>
<gene>
    <name evidence="3" type="ORF">HB943_11990</name>
    <name evidence="2" type="ORF">UE46_15750</name>
</gene>
<dbReference type="Proteomes" id="UP000223060">
    <property type="component" value="Chromosome"/>
</dbReference>
<reference evidence="2" key="1">
    <citation type="submission" date="2015-03" db="EMBL/GenBank/DDBJ databases">
        <authorList>
            <person name="Murphy D."/>
        </authorList>
    </citation>
    <scope>NUCLEOTIDE SEQUENCE [LARGE SCALE GENOMIC DNA]</scope>
    <source>
        <strain evidence="2">WS 4560</strain>
    </source>
</reference>
<reference evidence="3 5" key="3">
    <citation type="submission" date="2020-03" db="EMBL/GenBank/DDBJ databases">
        <title>Soil Listeria distribution.</title>
        <authorList>
            <person name="Liao J."/>
            <person name="Wiedmann M."/>
        </authorList>
    </citation>
    <scope>NUCLEOTIDE SEQUENCE [LARGE SCALE GENOMIC DNA]</scope>
    <source>
        <strain evidence="3 5">FSL L7-1523</strain>
    </source>
</reference>
<evidence type="ECO:0000259" key="1">
    <source>
        <dbReference type="Pfam" id="PF00325"/>
    </source>
</evidence>
<dbReference type="Proteomes" id="UP000564536">
    <property type="component" value="Unassembled WGS sequence"/>
</dbReference>
<organism evidence="2 4">
    <name type="scientific">Listeria weihenstephanensis</name>
    <dbReference type="NCBI Taxonomy" id="1006155"/>
    <lineage>
        <taxon>Bacteria</taxon>
        <taxon>Bacillati</taxon>
        <taxon>Bacillota</taxon>
        <taxon>Bacilli</taxon>
        <taxon>Bacillales</taxon>
        <taxon>Listeriaceae</taxon>
        <taxon>Listeria</taxon>
    </lineage>
</organism>
<accession>A0A1S7FY41</accession>
<dbReference type="EMBL" id="CP011102">
    <property type="protein sequence ID" value="AQY52322.1"/>
    <property type="molecule type" value="Genomic_DNA"/>
</dbReference>
<dbReference type="InterPro" id="IPR014710">
    <property type="entry name" value="RmlC-like_jellyroll"/>
</dbReference>
<dbReference type="KEGG" id="lwi:UE46_15750"/>
<evidence type="ECO:0000313" key="5">
    <source>
        <dbReference type="Proteomes" id="UP000564536"/>
    </source>
</evidence>
<dbReference type="SUPFAM" id="SSF46785">
    <property type="entry name" value="Winged helix' DNA-binding domain"/>
    <property type="match status" value="1"/>
</dbReference>
<evidence type="ECO:0000313" key="4">
    <source>
        <dbReference type="Proteomes" id="UP000223060"/>
    </source>
</evidence>